<dbReference type="Pfam" id="PF03548">
    <property type="entry name" value="LolA"/>
    <property type="match status" value="1"/>
</dbReference>
<dbReference type="AlphaFoldDB" id="A0A8J2UIN0"/>
<evidence type="ECO:0000256" key="2">
    <source>
        <dbReference type="SAM" id="SignalP"/>
    </source>
</evidence>
<accession>A0A8J2UIN0</accession>
<protein>
    <recommendedName>
        <fullName evidence="5">Outer membrane lipoprotein carrier protein LolA</fullName>
    </recommendedName>
</protein>
<proteinExistence type="predicted"/>
<gene>
    <name evidence="3" type="ORF">GCM10011511_51690</name>
</gene>
<comment type="caution">
    <text evidence="3">The sequence shown here is derived from an EMBL/GenBank/DDBJ whole genome shotgun (WGS) entry which is preliminary data.</text>
</comment>
<dbReference type="SUPFAM" id="SSF89392">
    <property type="entry name" value="Prokaryotic lipoproteins and lipoprotein localization factors"/>
    <property type="match status" value="1"/>
</dbReference>
<organism evidence="3 4">
    <name type="scientific">Puia dinghuensis</name>
    <dbReference type="NCBI Taxonomy" id="1792502"/>
    <lineage>
        <taxon>Bacteria</taxon>
        <taxon>Pseudomonadati</taxon>
        <taxon>Bacteroidota</taxon>
        <taxon>Chitinophagia</taxon>
        <taxon>Chitinophagales</taxon>
        <taxon>Chitinophagaceae</taxon>
        <taxon>Puia</taxon>
    </lineage>
</organism>
<name>A0A8J2UIN0_9BACT</name>
<dbReference type="PANTHER" id="PTHR35869:SF1">
    <property type="entry name" value="OUTER-MEMBRANE LIPOPROTEIN CARRIER PROTEIN"/>
    <property type="match status" value="1"/>
</dbReference>
<dbReference type="RefSeq" id="WP_188937268.1">
    <property type="nucleotide sequence ID" value="NZ_BMJC01000006.1"/>
</dbReference>
<sequence length="224" mass="24643">MNKKSIFFCLILAAGGLLAQAQNNSLGKNDPAAKKVLDGLSAKLKSFKAVQSGFTLTVADANDKIQGSKSGTIYIKGNKYHINVVGGQDIFCDGKDVWTYDKSSNEVTITKSDPSTQTITPDKIFTDFYDKDFLYKLNGESKMGAHIVQEVELTPTDKSKPFFKALLYIDKTAHTLVSIKWFDKGGTKYTLQTNKLNGNATFTDAQIAYNKAKFPGAEEVDLRN</sequence>
<evidence type="ECO:0008006" key="5">
    <source>
        <dbReference type="Google" id="ProtNLM"/>
    </source>
</evidence>
<dbReference type="Gene3D" id="2.50.20.10">
    <property type="entry name" value="Lipoprotein localisation LolA/LolB/LppX"/>
    <property type="match status" value="1"/>
</dbReference>
<evidence type="ECO:0000313" key="4">
    <source>
        <dbReference type="Proteomes" id="UP000607559"/>
    </source>
</evidence>
<feature type="signal peptide" evidence="2">
    <location>
        <begin position="1"/>
        <end position="19"/>
    </location>
</feature>
<dbReference type="CDD" id="cd16325">
    <property type="entry name" value="LolA"/>
    <property type="match status" value="1"/>
</dbReference>
<dbReference type="PANTHER" id="PTHR35869">
    <property type="entry name" value="OUTER-MEMBRANE LIPOPROTEIN CARRIER PROTEIN"/>
    <property type="match status" value="1"/>
</dbReference>
<feature type="chain" id="PRO_5035218868" description="Outer membrane lipoprotein carrier protein LolA" evidence="2">
    <location>
        <begin position="20"/>
        <end position="224"/>
    </location>
</feature>
<keyword evidence="1 2" id="KW-0732">Signal</keyword>
<dbReference type="Proteomes" id="UP000607559">
    <property type="component" value="Unassembled WGS sequence"/>
</dbReference>
<reference evidence="3" key="1">
    <citation type="journal article" date="2014" name="Int. J. Syst. Evol. Microbiol.">
        <title>Complete genome sequence of Corynebacterium casei LMG S-19264T (=DSM 44701T), isolated from a smear-ripened cheese.</title>
        <authorList>
            <consortium name="US DOE Joint Genome Institute (JGI-PGF)"/>
            <person name="Walter F."/>
            <person name="Albersmeier A."/>
            <person name="Kalinowski J."/>
            <person name="Ruckert C."/>
        </authorList>
    </citation>
    <scope>NUCLEOTIDE SEQUENCE</scope>
    <source>
        <strain evidence="3">CGMCC 1.15448</strain>
    </source>
</reference>
<dbReference type="InterPro" id="IPR004564">
    <property type="entry name" value="OM_lipoprot_carrier_LolA-like"/>
</dbReference>
<dbReference type="InterPro" id="IPR029046">
    <property type="entry name" value="LolA/LolB/LppX"/>
</dbReference>
<dbReference type="EMBL" id="BMJC01000006">
    <property type="protein sequence ID" value="GGB21533.1"/>
    <property type="molecule type" value="Genomic_DNA"/>
</dbReference>
<keyword evidence="4" id="KW-1185">Reference proteome</keyword>
<evidence type="ECO:0000313" key="3">
    <source>
        <dbReference type="EMBL" id="GGB21533.1"/>
    </source>
</evidence>
<evidence type="ECO:0000256" key="1">
    <source>
        <dbReference type="ARBA" id="ARBA00022729"/>
    </source>
</evidence>
<reference evidence="3" key="2">
    <citation type="submission" date="2020-09" db="EMBL/GenBank/DDBJ databases">
        <authorList>
            <person name="Sun Q."/>
            <person name="Zhou Y."/>
        </authorList>
    </citation>
    <scope>NUCLEOTIDE SEQUENCE</scope>
    <source>
        <strain evidence="3">CGMCC 1.15448</strain>
    </source>
</reference>